<dbReference type="Proteomes" id="UP000244081">
    <property type="component" value="Unassembled WGS sequence"/>
</dbReference>
<keyword evidence="2" id="KW-0255">Endonuclease</keyword>
<dbReference type="InterPro" id="IPR011856">
    <property type="entry name" value="tRNA_endonuc-like_dom_sf"/>
</dbReference>
<dbReference type="Gene3D" id="3.40.1350.10">
    <property type="match status" value="1"/>
</dbReference>
<feature type="domain" description="TnsA endonuclease N-terminal" evidence="1">
    <location>
        <begin position="116"/>
        <end position="192"/>
    </location>
</feature>
<sequence length="278" mass="31644">MSNDKTKRILEILNGYDCSKQQIANIPAAKSPDKVRRKEVLGGVDRRSEYISGFPAHRSSVAGLWIPPSKSRASRLPAARSRSSCRGYIVNPRTNRELVYESSLEADLLYILLVHRDVDDIHDQPPAVSYVDDEAKRRKHTFDFRVHLHDGRKIAIAVKPERRVRSSGIERTLELIRQQVTDFADQYQLRTERSITVDRSYNAKLTFRARKMRDTTADEKILRMINKCQGALTIRALLEHASLNSHDFNAVVNLIGDGALKHVSSGRITRDSFVRKGL</sequence>
<proteinExistence type="predicted"/>
<evidence type="ECO:0000259" key="1">
    <source>
        <dbReference type="Pfam" id="PF08722"/>
    </source>
</evidence>
<dbReference type="EMBL" id="QAYG01000004">
    <property type="protein sequence ID" value="PTW60594.1"/>
    <property type="molecule type" value="Genomic_DNA"/>
</dbReference>
<reference evidence="2 3" key="1">
    <citation type="submission" date="2018-04" db="EMBL/GenBank/DDBJ databases">
        <title>Genomic Encyclopedia of Archaeal and Bacterial Type Strains, Phase II (KMG-II): from individual species to whole genera.</title>
        <authorList>
            <person name="Goeker M."/>
        </authorList>
    </citation>
    <scope>NUCLEOTIDE SEQUENCE [LARGE SCALE GENOMIC DNA]</scope>
    <source>
        <strain evidence="2 3">DSM 23382</strain>
    </source>
</reference>
<keyword evidence="2" id="KW-0540">Nuclease</keyword>
<dbReference type="AlphaFoldDB" id="A0A2T5VA35"/>
<keyword evidence="2" id="KW-0378">Hydrolase</keyword>
<dbReference type="Pfam" id="PF08722">
    <property type="entry name" value="Tn7_TnsA-like_N"/>
    <property type="match status" value="1"/>
</dbReference>
<dbReference type="GO" id="GO:0003676">
    <property type="term" value="F:nucleic acid binding"/>
    <property type="evidence" value="ECO:0007669"/>
    <property type="project" value="InterPro"/>
</dbReference>
<dbReference type="RefSeq" id="WP_107990306.1">
    <property type="nucleotide sequence ID" value="NZ_QAYG01000004.1"/>
</dbReference>
<dbReference type="InterPro" id="IPR014833">
    <property type="entry name" value="TnsA_N"/>
</dbReference>
<name>A0A2T5VA35_9HYPH</name>
<dbReference type="OrthoDB" id="7982727at2"/>
<evidence type="ECO:0000313" key="3">
    <source>
        <dbReference type="Proteomes" id="UP000244081"/>
    </source>
</evidence>
<gene>
    <name evidence="2" type="ORF">C8N35_104219</name>
</gene>
<protein>
    <submittedName>
        <fullName evidence="2">TnsA endonuclease-like protein</fullName>
    </submittedName>
</protein>
<accession>A0A2T5VA35</accession>
<dbReference type="GO" id="GO:0004519">
    <property type="term" value="F:endonuclease activity"/>
    <property type="evidence" value="ECO:0007669"/>
    <property type="project" value="UniProtKB-KW"/>
</dbReference>
<comment type="caution">
    <text evidence="2">The sequence shown here is derived from an EMBL/GenBank/DDBJ whole genome shotgun (WGS) entry which is preliminary data.</text>
</comment>
<organism evidence="2 3">
    <name type="scientific">Breoghania corrubedonensis</name>
    <dbReference type="NCBI Taxonomy" id="665038"/>
    <lineage>
        <taxon>Bacteria</taxon>
        <taxon>Pseudomonadati</taxon>
        <taxon>Pseudomonadota</taxon>
        <taxon>Alphaproteobacteria</taxon>
        <taxon>Hyphomicrobiales</taxon>
        <taxon>Stappiaceae</taxon>
        <taxon>Breoghania</taxon>
    </lineage>
</organism>
<evidence type="ECO:0000313" key="2">
    <source>
        <dbReference type="EMBL" id="PTW60594.1"/>
    </source>
</evidence>
<keyword evidence="3" id="KW-1185">Reference proteome</keyword>